<dbReference type="Proteomes" id="UP001152523">
    <property type="component" value="Unassembled WGS sequence"/>
</dbReference>
<name>A0AAV0GEB7_9ASTE</name>
<accession>A0AAV0GEB7</accession>
<keyword evidence="2" id="KW-1133">Transmembrane helix</keyword>
<organism evidence="3 4">
    <name type="scientific">Cuscuta epithymum</name>
    <dbReference type="NCBI Taxonomy" id="186058"/>
    <lineage>
        <taxon>Eukaryota</taxon>
        <taxon>Viridiplantae</taxon>
        <taxon>Streptophyta</taxon>
        <taxon>Embryophyta</taxon>
        <taxon>Tracheophyta</taxon>
        <taxon>Spermatophyta</taxon>
        <taxon>Magnoliopsida</taxon>
        <taxon>eudicotyledons</taxon>
        <taxon>Gunneridae</taxon>
        <taxon>Pentapetalae</taxon>
        <taxon>asterids</taxon>
        <taxon>lamiids</taxon>
        <taxon>Solanales</taxon>
        <taxon>Convolvulaceae</taxon>
        <taxon>Cuscuteae</taxon>
        <taxon>Cuscuta</taxon>
        <taxon>Cuscuta subgen. Cuscuta</taxon>
    </lineage>
</organism>
<feature type="transmembrane region" description="Helical" evidence="2">
    <location>
        <begin position="6"/>
        <end position="26"/>
    </location>
</feature>
<keyword evidence="2" id="KW-0812">Transmembrane</keyword>
<protein>
    <submittedName>
        <fullName evidence="3">Uncharacterized protein</fullName>
    </submittedName>
</protein>
<comment type="caution">
    <text evidence="3">The sequence shown here is derived from an EMBL/GenBank/DDBJ whole genome shotgun (WGS) entry which is preliminary data.</text>
</comment>
<dbReference type="AlphaFoldDB" id="A0AAV0GEB7"/>
<evidence type="ECO:0000256" key="1">
    <source>
        <dbReference type="SAM" id="MobiDB-lite"/>
    </source>
</evidence>
<evidence type="ECO:0000313" key="4">
    <source>
        <dbReference type="Proteomes" id="UP001152523"/>
    </source>
</evidence>
<dbReference type="EMBL" id="CAMAPF010001101">
    <property type="protein sequence ID" value="CAH9146315.1"/>
    <property type="molecule type" value="Genomic_DNA"/>
</dbReference>
<keyword evidence="2" id="KW-0472">Membrane</keyword>
<proteinExistence type="predicted"/>
<feature type="region of interest" description="Disordered" evidence="1">
    <location>
        <begin position="36"/>
        <end position="75"/>
    </location>
</feature>
<evidence type="ECO:0000256" key="2">
    <source>
        <dbReference type="SAM" id="Phobius"/>
    </source>
</evidence>
<sequence length="175" mass="18809">MFLSPSPLSLLCAFILCFPLAFFLTVKTTLPAGIRNYHPSRNGRQPSLLLPSSPPAGRRQPLHQLPPFIDGSKKTGNLPVRVRERRKPAGRPRKLAFMFLTTTPAAVCAAVGALLPRRAGGSVQRVRPRGPDVQLHHAVHRRFLRPGHPVLEAHSPAHAHARCGGASASRGGAGA</sequence>
<feature type="transmembrane region" description="Helical" evidence="2">
    <location>
        <begin position="95"/>
        <end position="115"/>
    </location>
</feature>
<reference evidence="3" key="1">
    <citation type="submission" date="2022-07" db="EMBL/GenBank/DDBJ databases">
        <authorList>
            <person name="Macas J."/>
            <person name="Novak P."/>
            <person name="Neumann P."/>
        </authorList>
    </citation>
    <scope>NUCLEOTIDE SEQUENCE</scope>
</reference>
<evidence type="ECO:0000313" key="3">
    <source>
        <dbReference type="EMBL" id="CAH9146315.1"/>
    </source>
</evidence>
<keyword evidence="4" id="KW-1185">Reference proteome</keyword>
<gene>
    <name evidence="3" type="ORF">CEPIT_LOCUS42894</name>
</gene>